<keyword evidence="8 13" id="KW-0175">Coiled coil</keyword>
<dbReference type="InterPro" id="IPR025593">
    <property type="entry name" value="GAS8_dom"/>
</dbReference>
<feature type="compositionally biased region" description="Low complexity" evidence="14">
    <location>
        <begin position="490"/>
        <end position="499"/>
    </location>
</feature>
<evidence type="ECO:0000256" key="5">
    <source>
        <dbReference type="ARBA" id="ARBA00022490"/>
    </source>
</evidence>
<evidence type="ECO:0000256" key="13">
    <source>
        <dbReference type="SAM" id="Coils"/>
    </source>
</evidence>
<dbReference type="OrthoDB" id="275583at2759"/>
<evidence type="ECO:0000256" key="10">
    <source>
        <dbReference type="ARBA" id="ARBA00023212"/>
    </source>
</evidence>
<evidence type="ECO:0000256" key="1">
    <source>
        <dbReference type="ARBA" id="ARBA00004230"/>
    </source>
</evidence>
<keyword evidence="7" id="KW-0282">Flagellum</keyword>
<keyword evidence="9" id="KW-0969">Cilium</keyword>
<organism evidence="16 17">
    <name type="scientific">Folsomia candida</name>
    <name type="common">Springtail</name>
    <dbReference type="NCBI Taxonomy" id="158441"/>
    <lineage>
        <taxon>Eukaryota</taxon>
        <taxon>Metazoa</taxon>
        <taxon>Ecdysozoa</taxon>
        <taxon>Arthropoda</taxon>
        <taxon>Hexapoda</taxon>
        <taxon>Collembola</taxon>
        <taxon>Entomobryomorpha</taxon>
        <taxon>Isotomoidea</taxon>
        <taxon>Isotomidae</taxon>
        <taxon>Proisotominae</taxon>
        <taxon>Folsomia</taxon>
    </lineage>
</organism>
<evidence type="ECO:0000256" key="7">
    <source>
        <dbReference type="ARBA" id="ARBA00022846"/>
    </source>
</evidence>
<dbReference type="Proteomes" id="UP000198287">
    <property type="component" value="Unassembled WGS sequence"/>
</dbReference>
<keyword evidence="5" id="KW-0963">Cytoplasm</keyword>
<dbReference type="GO" id="GO:0005794">
    <property type="term" value="C:Golgi apparatus"/>
    <property type="evidence" value="ECO:0007669"/>
    <property type="project" value="TreeGrafter"/>
</dbReference>
<dbReference type="Pfam" id="PF13851">
    <property type="entry name" value="GAS"/>
    <property type="match status" value="1"/>
</dbReference>
<feature type="domain" description="Growth arrest-specific protein 8" evidence="15">
    <location>
        <begin position="217"/>
        <end position="383"/>
    </location>
</feature>
<dbReference type="PANTHER" id="PTHR31543">
    <property type="entry name" value="DYNEIN REGULATORY COMPLEX SUBUNIT 4"/>
    <property type="match status" value="1"/>
</dbReference>
<evidence type="ECO:0000256" key="11">
    <source>
        <dbReference type="ARBA" id="ARBA00023273"/>
    </source>
</evidence>
<dbReference type="InterPro" id="IPR039308">
    <property type="entry name" value="GAS8"/>
</dbReference>
<gene>
    <name evidence="16" type="ORF">Fcan01_09745</name>
</gene>
<keyword evidence="17" id="KW-1185">Reference proteome</keyword>
<evidence type="ECO:0000256" key="4">
    <source>
        <dbReference type="ARBA" id="ARBA00021301"/>
    </source>
</evidence>
<feature type="coiled-coil region" evidence="13">
    <location>
        <begin position="291"/>
        <end position="346"/>
    </location>
</feature>
<comment type="similarity">
    <text evidence="3">Belongs to the DRC4 family.</text>
</comment>
<name>A0A226EHW2_FOLCA</name>
<dbReference type="OMA" id="MKHLQYE"/>
<evidence type="ECO:0000313" key="16">
    <source>
        <dbReference type="EMBL" id="OXA56341.1"/>
    </source>
</evidence>
<dbReference type="AlphaFoldDB" id="A0A226EHW2"/>
<comment type="subcellular location">
    <subcellularLocation>
        <location evidence="1">Cell projection</location>
        <location evidence="1">Cilium</location>
        <location evidence="1">Flagellum</location>
    </subcellularLocation>
    <subcellularLocation>
        <location evidence="2">Cytoplasm</location>
        <location evidence="2">Cytoskeleton</location>
    </subcellularLocation>
</comment>
<evidence type="ECO:0000256" key="2">
    <source>
        <dbReference type="ARBA" id="ARBA00004245"/>
    </source>
</evidence>
<dbReference type="GO" id="GO:0048870">
    <property type="term" value="P:cell motility"/>
    <property type="evidence" value="ECO:0007669"/>
    <property type="project" value="InterPro"/>
</dbReference>
<evidence type="ECO:0000256" key="9">
    <source>
        <dbReference type="ARBA" id="ARBA00023069"/>
    </source>
</evidence>
<accession>A0A226EHW2</accession>
<evidence type="ECO:0000256" key="8">
    <source>
        <dbReference type="ARBA" id="ARBA00023054"/>
    </source>
</evidence>
<feature type="region of interest" description="Disordered" evidence="14">
    <location>
        <begin position="449"/>
        <end position="515"/>
    </location>
</feature>
<dbReference type="STRING" id="158441.A0A226EHW2"/>
<dbReference type="EMBL" id="LNIX01000004">
    <property type="protein sequence ID" value="OXA56341.1"/>
    <property type="molecule type" value="Genomic_DNA"/>
</dbReference>
<sequence length="515" mass="60238">MGKKGKKGKGGKVTDGLLPAEMARPALLGFMVRLQAEMDKEREERNYYMLEREKMFQMWNLLMEQIQLEKEKAALFDAHLQDVEKMKDGEEDLYNRKLRFLKQEHSRKLGDIRLHHLSLMKHVQDDNWAIQVVMREVLMGRKKEIRQAQMAFYQIIRGLYWKHAKDVSDMRKEFAREIRRLETSFDRRLFDQNEKKDEEQERQVVILATNKESQIQSLIENHRIAAEELAKYFKDLIRHNLGLICVMKDSAKKEKMMELRSKKNCEDFKAKYENFVSSAVQWKQDMERWSVEHVNDDVEALATELRDVNEQCKRLKHAQRMVECSNETLQQRMTLVLKEKEALQNQFGRSIVEAQKRGLMNRFVNEIKKKAAKREGELYEALADNVEKAPGDDTNYFEALMSPRERDMAYITADITEFATEHQNVEESYMEAFTKNEINLADIGFPVKKTGAKPRGKEEDLLNATENEPRTMSKRHRSGVTKESRKSSRRITTTSSKQSMAARPAASTYANSSGS</sequence>
<keyword evidence="10" id="KW-0206">Cytoskeleton</keyword>
<evidence type="ECO:0000313" key="17">
    <source>
        <dbReference type="Proteomes" id="UP000198287"/>
    </source>
</evidence>
<evidence type="ECO:0000256" key="6">
    <source>
        <dbReference type="ARBA" id="ARBA00022701"/>
    </source>
</evidence>
<comment type="caution">
    <text evidence="16">The sequence shown here is derived from an EMBL/GenBank/DDBJ whole genome shotgun (WGS) entry which is preliminary data.</text>
</comment>
<evidence type="ECO:0000256" key="3">
    <source>
        <dbReference type="ARBA" id="ARBA00009859"/>
    </source>
</evidence>
<evidence type="ECO:0000259" key="15">
    <source>
        <dbReference type="Pfam" id="PF13851"/>
    </source>
</evidence>
<dbReference type="GO" id="GO:0031267">
    <property type="term" value="F:small GTPase binding"/>
    <property type="evidence" value="ECO:0007669"/>
    <property type="project" value="InterPro"/>
</dbReference>
<evidence type="ECO:0000256" key="12">
    <source>
        <dbReference type="ARBA" id="ARBA00031568"/>
    </source>
</evidence>
<dbReference type="GO" id="GO:0008017">
    <property type="term" value="F:microtubule binding"/>
    <property type="evidence" value="ECO:0007669"/>
    <property type="project" value="InterPro"/>
</dbReference>
<dbReference type="PANTHER" id="PTHR31543:SF0">
    <property type="entry name" value="DYNEIN REGULATORY COMPLEX SUBUNIT 4"/>
    <property type="match status" value="1"/>
</dbReference>
<keyword evidence="11" id="KW-0966">Cell projection</keyword>
<dbReference type="GO" id="GO:0031514">
    <property type="term" value="C:motile cilium"/>
    <property type="evidence" value="ECO:0007669"/>
    <property type="project" value="UniProtKB-SubCell"/>
</dbReference>
<protein>
    <recommendedName>
        <fullName evidence="4">Dynein regulatory complex subunit 4</fullName>
    </recommendedName>
    <alternativeName>
        <fullName evidence="12">Growth arrest-specific protein 8</fullName>
    </alternativeName>
</protein>
<dbReference type="GO" id="GO:0005874">
    <property type="term" value="C:microtubule"/>
    <property type="evidence" value="ECO:0007669"/>
    <property type="project" value="UniProtKB-KW"/>
</dbReference>
<keyword evidence="6" id="KW-0493">Microtubule</keyword>
<evidence type="ECO:0000256" key="14">
    <source>
        <dbReference type="SAM" id="MobiDB-lite"/>
    </source>
</evidence>
<reference evidence="16 17" key="1">
    <citation type="submission" date="2015-12" db="EMBL/GenBank/DDBJ databases">
        <title>The genome of Folsomia candida.</title>
        <authorList>
            <person name="Faddeeva A."/>
            <person name="Derks M.F."/>
            <person name="Anvar Y."/>
            <person name="Smit S."/>
            <person name="Van Straalen N."/>
            <person name="Roelofs D."/>
        </authorList>
    </citation>
    <scope>NUCLEOTIDE SEQUENCE [LARGE SCALE GENOMIC DNA]</scope>
    <source>
        <strain evidence="16 17">VU population</strain>
        <tissue evidence="16">Whole body</tissue>
    </source>
</reference>
<proteinExistence type="inferred from homology"/>